<evidence type="ECO:0000256" key="1">
    <source>
        <dbReference type="ARBA" id="ARBA00023015"/>
    </source>
</evidence>
<dbReference type="Pfam" id="PF00440">
    <property type="entry name" value="TetR_N"/>
    <property type="match status" value="1"/>
</dbReference>
<sequence length="212" mass="23384">MGMPEMPGTGTRPPGRRPSTTRSSIVDVALDLFARQGYDATSVDQIAEAAHISRRTLFRYFPGKAAIAWGEFDEQIDLMLEYLADVPEQTPLRDALADALIAFNTFPREQTEAHRLRMRLLLGVDELQAHSTLVYADWRRAVAGFVAARLGQAVDDLVPAATAHAALGIGLSAYRLWVAEPGADQDRLHELLRHGTQILAREDAFEPGGRPR</sequence>
<dbReference type="SUPFAM" id="SSF46689">
    <property type="entry name" value="Homeodomain-like"/>
    <property type="match status" value="1"/>
</dbReference>
<feature type="DNA-binding region" description="H-T-H motif" evidence="4">
    <location>
        <begin position="42"/>
        <end position="61"/>
    </location>
</feature>
<dbReference type="GO" id="GO:0000976">
    <property type="term" value="F:transcription cis-regulatory region binding"/>
    <property type="evidence" value="ECO:0007669"/>
    <property type="project" value="TreeGrafter"/>
</dbReference>
<name>A0AAE4QVB7_9ACTN</name>
<feature type="compositionally biased region" description="Low complexity" evidence="5">
    <location>
        <begin position="7"/>
        <end position="22"/>
    </location>
</feature>
<evidence type="ECO:0000256" key="3">
    <source>
        <dbReference type="ARBA" id="ARBA00023163"/>
    </source>
</evidence>
<evidence type="ECO:0000256" key="5">
    <source>
        <dbReference type="SAM" id="MobiDB-lite"/>
    </source>
</evidence>
<dbReference type="GO" id="GO:0003700">
    <property type="term" value="F:DNA-binding transcription factor activity"/>
    <property type="evidence" value="ECO:0007669"/>
    <property type="project" value="TreeGrafter"/>
</dbReference>
<accession>A0AAE4QVB7</accession>
<organism evidence="7 8">
    <name type="scientific">Dietzia maris</name>
    <dbReference type="NCBI Taxonomy" id="37915"/>
    <lineage>
        <taxon>Bacteria</taxon>
        <taxon>Bacillati</taxon>
        <taxon>Actinomycetota</taxon>
        <taxon>Actinomycetes</taxon>
        <taxon>Mycobacteriales</taxon>
        <taxon>Dietziaceae</taxon>
        <taxon>Dietzia</taxon>
    </lineage>
</organism>
<proteinExistence type="predicted"/>
<evidence type="ECO:0000256" key="4">
    <source>
        <dbReference type="PROSITE-ProRule" id="PRU00335"/>
    </source>
</evidence>
<dbReference type="EMBL" id="JAWLKJ010000001">
    <property type="protein sequence ID" value="MDV6298277.1"/>
    <property type="molecule type" value="Genomic_DNA"/>
</dbReference>
<feature type="domain" description="HTH tetR-type" evidence="6">
    <location>
        <begin position="19"/>
        <end position="79"/>
    </location>
</feature>
<dbReference type="Gene3D" id="1.10.357.10">
    <property type="entry name" value="Tetracycline Repressor, domain 2"/>
    <property type="match status" value="1"/>
</dbReference>
<dbReference type="InterPro" id="IPR009057">
    <property type="entry name" value="Homeodomain-like_sf"/>
</dbReference>
<comment type="caution">
    <text evidence="7">The sequence shown here is derived from an EMBL/GenBank/DDBJ whole genome shotgun (WGS) entry which is preliminary data.</text>
</comment>
<dbReference type="InterPro" id="IPR041347">
    <property type="entry name" value="MftR_C"/>
</dbReference>
<dbReference type="InterPro" id="IPR023772">
    <property type="entry name" value="DNA-bd_HTH_TetR-type_CS"/>
</dbReference>
<protein>
    <submittedName>
        <fullName evidence="7">Mycofactocin system transcriptional regulator</fullName>
    </submittedName>
</protein>
<dbReference type="PRINTS" id="PR00455">
    <property type="entry name" value="HTHTETR"/>
</dbReference>
<reference evidence="7" key="1">
    <citation type="submission" date="2023-10" db="EMBL/GenBank/DDBJ databases">
        <title>Development of a sustainable strategy for remediation of hydrocarbon-contaminated territories based on the waste exchange concept.</title>
        <authorList>
            <person name="Krivoruchko A."/>
        </authorList>
    </citation>
    <scope>NUCLEOTIDE SEQUENCE</scope>
    <source>
        <strain evidence="7">IEGM 1175</strain>
    </source>
</reference>
<dbReference type="PANTHER" id="PTHR30055">
    <property type="entry name" value="HTH-TYPE TRANSCRIPTIONAL REGULATOR RUTR"/>
    <property type="match status" value="1"/>
</dbReference>
<evidence type="ECO:0000256" key="2">
    <source>
        <dbReference type="ARBA" id="ARBA00023125"/>
    </source>
</evidence>
<dbReference type="Gene3D" id="1.10.10.60">
    <property type="entry name" value="Homeodomain-like"/>
    <property type="match status" value="1"/>
</dbReference>
<gene>
    <name evidence="7" type="primary">mftR</name>
    <name evidence="7" type="ORF">R3P82_04045</name>
</gene>
<keyword evidence="2 4" id="KW-0238">DNA-binding</keyword>
<dbReference type="AlphaFoldDB" id="A0AAE4QVB7"/>
<dbReference type="InterPro" id="IPR001647">
    <property type="entry name" value="HTH_TetR"/>
</dbReference>
<evidence type="ECO:0000313" key="7">
    <source>
        <dbReference type="EMBL" id="MDV6298277.1"/>
    </source>
</evidence>
<keyword evidence="1" id="KW-0805">Transcription regulation</keyword>
<evidence type="ECO:0000259" key="6">
    <source>
        <dbReference type="PROSITE" id="PS50977"/>
    </source>
</evidence>
<dbReference type="InterPro" id="IPR023851">
    <property type="entry name" value="Tscrpt_reg_TetR-type"/>
</dbReference>
<dbReference type="NCBIfam" id="TIGR03968">
    <property type="entry name" value="mycofact_TetR"/>
    <property type="match status" value="1"/>
</dbReference>
<keyword evidence="3" id="KW-0804">Transcription</keyword>
<dbReference type="PROSITE" id="PS01081">
    <property type="entry name" value="HTH_TETR_1"/>
    <property type="match status" value="1"/>
</dbReference>
<evidence type="ECO:0000313" key="8">
    <source>
        <dbReference type="Proteomes" id="UP001185873"/>
    </source>
</evidence>
<dbReference type="RefSeq" id="WP_317468628.1">
    <property type="nucleotide sequence ID" value="NZ_JAWLKJ010000001.1"/>
</dbReference>
<dbReference type="PROSITE" id="PS50977">
    <property type="entry name" value="HTH_TETR_2"/>
    <property type="match status" value="1"/>
</dbReference>
<dbReference type="Proteomes" id="UP001185873">
    <property type="component" value="Unassembled WGS sequence"/>
</dbReference>
<feature type="region of interest" description="Disordered" evidence="5">
    <location>
        <begin position="1"/>
        <end position="22"/>
    </location>
</feature>
<dbReference type="InterPro" id="IPR050109">
    <property type="entry name" value="HTH-type_TetR-like_transc_reg"/>
</dbReference>
<dbReference type="Pfam" id="PF17754">
    <property type="entry name" value="TetR_C_14"/>
    <property type="match status" value="1"/>
</dbReference>
<dbReference type="PANTHER" id="PTHR30055:SF238">
    <property type="entry name" value="MYCOFACTOCIN BIOSYNTHESIS TRANSCRIPTIONAL REGULATOR MFTR-RELATED"/>
    <property type="match status" value="1"/>
</dbReference>